<dbReference type="Pfam" id="PF12708">
    <property type="entry name" value="Pect-lyase_RHGA_epim"/>
    <property type="match status" value="1"/>
</dbReference>
<dbReference type="Gene3D" id="2.10.10.80">
    <property type="match status" value="1"/>
</dbReference>
<dbReference type="InterPro" id="IPR040775">
    <property type="entry name" value="Tail_spike_N"/>
</dbReference>
<protein>
    <recommendedName>
        <fullName evidence="5">Pectate lyase superfamily protein domain-containing protein</fullName>
    </recommendedName>
</protein>
<name>A0AAX2BQ73_CITAM</name>
<feature type="domain" description="Rhamnogalacturonase A/B/Epimerase-like pectate lyase" evidence="1">
    <location>
        <begin position="181"/>
        <end position="431"/>
    </location>
</feature>
<proteinExistence type="predicted"/>
<dbReference type="Pfam" id="PF18668">
    <property type="entry name" value="Tail_spike_N"/>
    <property type="match status" value="1"/>
</dbReference>
<accession>A0AAX2BQ73</accession>
<dbReference type="Proteomes" id="UP000245995">
    <property type="component" value="Chromosome CITRO92"/>
</dbReference>
<feature type="domain" description="Tail spike TSP1/Gp66 N-terminal" evidence="2">
    <location>
        <begin position="82"/>
        <end position="136"/>
    </location>
</feature>
<dbReference type="AlphaFoldDB" id="A0AAX2BQ73"/>
<evidence type="ECO:0000259" key="2">
    <source>
        <dbReference type="Pfam" id="PF18668"/>
    </source>
</evidence>
<dbReference type="EMBL" id="LT556085">
    <property type="protein sequence ID" value="SBA33331.1"/>
    <property type="molecule type" value="Genomic_DNA"/>
</dbReference>
<evidence type="ECO:0000259" key="1">
    <source>
        <dbReference type="Pfam" id="PF12708"/>
    </source>
</evidence>
<dbReference type="InterPro" id="IPR024535">
    <property type="entry name" value="RHGA/B-epi-like_pectate_lyase"/>
</dbReference>
<reference evidence="3 4" key="1">
    <citation type="submission" date="2016-04" db="EMBL/GenBank/DDBJ databases">
        <authorList>
            <person name="Regsiter A."/>
            <person name="William W."/>
        </authorList>
    </citation>
    <scope>NUCLEOTIDE SEQUENCE [LARGE SCALE GENOMIC DNA]</scope>
    <source>
        <strain evidence="3 4">92</strain>
    </source>
</reference>
<evidence type="ECO:0000313" key="4">
    <source>
        <dbReference type="Proteomes" id="UP000245995"/>
    </source>
</evidence>
<evidence type="ECO:0000313" key="3">
    <source>
        <dbReference type="EMBL" id="SBA33331.1"/>
    </source>
</evidence>
<dbReference type="Gene3D" id="2.160.20.10">
    <property type="entry name" value="Single-stranded right-handed beta-helix, Pectin lyase-like"/>
    <property type="match status" value="1"/>
</dbReference>
<organism evidence="3 4">
    <name type="scientific">Citrobacter amalonaticus</name>
    <dbReference type="NCBI Taxonomy" id="35703"/>
    <lineage>
        <taxon>Bacteria</taxon>
        <taxon>Pseudomonadati</taxon>
        <taxon>Pseudomonadota</taxon>
        <taxon>Gammaproteobacteria</taxon>
        <taxon>Enterobacterales</taxon>
        <taxon>Enterobacteriaceae</taxon>
        <taxon>Citrobacter</taxon>
    </lineage>
</organism>
<dbReference type="InterPro" id="IPR011050">
    <property type="entry name" value="Pectin_lyase_fold/virulence"/>
</dbReference>
<gene>
    <name evidence="3" type="ORF">CITRO92_4697</name>
</gene>
<dbReference type="InterPro" id="IPR012334">
    <property type="entry name" value="Pectin_lyas_fold"/>
</dbReference>
<evidence type="ECO:0008006" key="5">
    <source>
        <dbReference type="Google" id="ProtNLM"/>
    </source>
</evidence>
<dbReference type="SUPFAM" id="SSF51126">
    <property type="entry name" value="Pectin lyase-like"/>
    <property type="match status" value="1"/>
</dbReference>
<sequence length="658" mass="70948">MTRFGGFFVYEAHMTIYNTGNPLGSAAAKDLYDNAQNLDFAINDITKAIWIDRFGVERITWHGMEEKFRTGLLNLGWKPIGTFQEGAIVSEINEILQDESDDVWYRWDDFSSLPKIVPPGSTPDSAGGIGYGKWFAIDVSDVLRRDLYSSEDQNGDALIMVKQPVTGAVERTQHSKNTDHISVMDFGAKGDGVTDDSVYFQAAIDATPWGGILQIPTPSTYYNISTSLRIDKPITITGNGGSAVSARQMPCLKFPVGVNGFVLTPVADGYRFEWGITGVVIRDIMLEGVSTTSTGWGQYAITVDETVHGGVYHVRECSFENVHIRYFNHGIRLMGTVYLNNFYGVRTLWCGTGVRIDRNTAGNGYSDQNRFFGCEFVLNQTGIILSAVGHAGSQTIHGCTISENTVQGAVFGYNVTLSFVGNTVENNPVGLSITIPSTVTNPASECAKTISGNWFLVNQVAILVTKSTTVLSGGFAFPLLIEGNSFNQTVNEVLKVVAPSGAGEFDSRQFIFSSSNSYSATGETLGPVPDSKISSAWAGYNGFHEDGKITISARVNGTTVTNAGFFIVPAGHQCYVKYNMLSIPTAAANGRDQTTCDIKFMNVTTSTPVVVHQNSAGRGGSFTISRSAAGVGGMRVSIDMAAISSTHTAMAEIEVCII</sequence>